<dbReference type="InterPro" id="IPR002076">
    <property type="entry name" value="ELO_fam"/>
</dbReference>
<evidence type="ECO:0000256" key="9">
    <source>
        <dbReference type="ARBA" id="ARBA00023160"/>
    </source>
</evidence>
<protein>
    <recommendedName>
        <fullName evidence="10">Elongation of very long chain fatty acids protein</fullName>
        <ecNumber evidence="10">2.3.1.199</ecNumber>
    </recommendedName>
    <alternativeName>
        <fullName evidence="10">Very-long-chain 3-oxoacyl-CoA synthase</fullName>
    </alternativeName>
</protein>
<dbReference type="GO" id="GO:0034625">
    <property type="term" value="P:fatty acid elongation, monounsaturated fatty acid"/>
    <property type="evidence" value="ECO:0007669"/>
    <property type="project" value="TreeGrafter"/>
</dbReference>
<dbReference type="PANTHER" id="PTHR11157:SF69">
    <property type="entry name" value="ELONGATION OF VERY LONG CHAIN FATTY ACIDS PROTEIN 7"/>
    <property type="match status" value="1"/>
</dbReference>
<dbReference type="EMBL" id="JASPKZ010008213">
    <property type="protein sequence ID" value="KAJ9580681.1"/>
    <property type="molecule type" value="Genomic_DNA"/>
</dbReference>
<keyword evidence="2 10" id="KW-0444">Lipid biosynthesis</keyword>
<accession>A0AAD7ZHT6</accession>
<dbReference type="Proteomes" id="UP001233999">
    <property type="component" value="Unassembled WGS sequence"/>
</dbReference>
<keyword evidence="4 10" id="KW-0812">Transmembrane</keyword>
<keyword evidence="5 10" id="KW-0276">Fatty acid metabolism</keyword>
<comment type="subcellular location">
    <subcellularLocation>
        <location evidence="1">Membrane</location>
        <topology evidence="1">Multi-pass membrane protein</topology>
    </subcellularLocation>
</comment>
<dbReference type="GO" id="GO:0034626">
    <property type="term" value="P:fatty acid elongation, polyunsaturated fatty acid"/>
    <property type="evidence" value="ECO:0007669"/>
    <property type="project" value="TreeGrafter"/>
</dbReference>
<organism evidence="11 12">
    <name type="scientific">Diploptera punctata</name>
    <name type="common">Pacific beetle cockroach</name>
    <dbReference type="NCBI Taxonomy" id="6984"/>
    <lineage>
        <taxon>Eukaryota</taxon>
        <taxon>Metazoa</taxon>
        <taxon>Ecdysozoa</taxon>
        <taxon>Arthropoda</taxon>
        <taxon>Hexapoda</taxon>
        <taxon>Insecta</taxon>
        <taxon>Pterygota</taxon>
        <taxon>Neoptera</taxon>
        <taxon>Polyneoptera</taxon>
        <taxon>Dictyoptera</taxon>
        <taxon>Blattodea</taxon>
        <taxon>Blaberoidea</taxon>
        <taxon>Blaberidae</taxon>
        <taxon>Diplopterinae</taxon>
        <taxon>Diploptera</taxon>
    </lineage>
</organism>
<keyword evidence="8 10" id="KW-0472">Membrane</keyword>
<dbReference type="PROSITE" id="PS01188">
    <property type="entry name" value="ELO"/>
    <property type="match status" value="1"/>
</dbReference>
<proteinExistence type="inferred from homology"/>
<feature type="transmembrane region" description="Helical" evidence="10">
    <location>
        <begin position="57"/>
        <end position="78"/>
    </location>
</feature>
<evidence type="ECO:0000256" key="2">
    <source>
        <dbReference type="ARBA" id="ARBA00022516"/>
    </source>
</evidence>
<feature type="transmembrane region" description="Helical" evidence="10">
    <location>
        <begin position="176"/>
        <end position="194"/>
    </location>
</feature>
<comment type="catalytic activity">
    <reaction evidence="10">
        <text>a very-long-chain acyl-CoA + malonyl-CoA + H(+) = a very-long-chain 3-oxoacyl-CoA + CO2 + CoA</text>
        <dbReference type="Rhea" id="RHEA:32727"/>
        <dbReference type="ChEBI" id="CHEBI:15378"/>
        <dbReference type="ChEBI" id="CHEBI:16526"/>
        <dbReference type="ChEBI" id="CHEBI:57287"/>
        <dbReference type="ChEBI" id="CHEBI:57384"/>
        <dbReference type="ChEBI" id="CHEBI:90725"/>
        <dbReference type="ChEBI" id="CHEBI:90736"/>
        <dbReference type="EC" id="2.3.1.199"/>
    </reaction>
</comment>
<dbReference type="GO" id="GO:0005789">
    <property type="term" value="C:endoplasmic reticulum membrane"/>
    <property type="evidence" value="ECO:0007669"/>
    <property type="project" value="TreeGrafter"/>
</dbReference>
<comment type="caution">
    <text evidence="11">The sequence shown here is derived from an EMBL/GenBank/DDBJ whole genome shotgun (WGS) entry which is preliminary data.</text>
</comment>
<keyword evidence="12" id="KW-1185">Reference proteome</keyword>
<dbReference type="GO" id="GO:0042761">
    <property type="term" value="P:very long-chain fatty acid biosynthetic process"/>
    <property type="evidence" value="ECO:0007669"/>
    <property type="project" value="TreeGrafter"/>
</dbReference>
<name>A0AAD7ZHT6_DIPPU</name>
<reference evidence="11" key="1">
    <citation type="journal article" date="2023" name="IScience">
        <title>Live-bearing cockroach genome reveals convergent evolutionary mechanisms linked to viviparity in insects and beyond.</title>
        <authorList>
            <person name="Fouks B."/>
            <person name="Harrison M.C."/>
            <person name="Mikhailova A.A."/>
            <person name="Marchal E."/>
            <person name="English S."/>
            <person name="Carruthers M."/>
            <person name="Jennings E.C."/>
            <person name="Chiamaka E.L."/>
            <person name="Frigard R.A."/>
            <person name="Pippel M."/>
            <person name="Attardo G.M."/>
            <person name="Benoit J.B."/>
            <person name="Bornberg-Bauer E."/>
            <person name="Tobe S.S."/>
        </authorList>
    </citation>
    <scope>NUCLEOTIDE SEQUENCE</scope>
    <source>
        <strain evidence="11">Stay&amp;Tobe</strain>
    </source>
</reference>
<evidence type="ECO:0000256" key="1">
    <source>
        <dbReference type="ARBA" id="ARBA00004141"/>
    </source>
</evidence>
<evidence type="ECO:0000256" key="8">
    <source>
        <dbReference type="ARBA" id="ARBA00023136"/>
    </source>
</evidence>
<evidence type="ECO:0000256" key="3">
    <source>
        <dbReference type="ARBA" id="ARBA00022679"/>
    </source>
</evidence>
<dbReference type="GO" id="GO:0030148">
    <property type="term" value="P:sphingolipid biosynthetic process"/>
    <property type="evidence" value="ECO:0007669"/>
    <property type="project" value="TreeGrafter"/>
</dbReference>
<evidence type="ECO:0000256" key="10">
    <source>
        <dbReference type="RuleBase" id="RU361115"/>
    </source>
</evidence>
<dbReference type="InterPro" id="IPR030457">
    <property type="entry name" value="ELO_CS"/>
</dbReference>
<dbReference type="Pfam" id="PF01151">
    <property type="entry name" value="ELO"/>
    <property type="match status" value="1"/>
</dbReference>
<dbReference type="EC" id="2.3.1.199" evidence="10"/>
<sequence>MTRSNYVCINMGTRAQFRSDCSSVASTVQVMGDLVNKIIEQHNYVFYDLADPRSSKWFLMGSPWPIVFLAAFYVYFVTRLGPRLMKNREPFNIDGIIKIYDLFQIAANFYIITEVYKGKSGQLLITFFCEPIDYTEKGIKEASMVWFYFMLKVVDLLDTVFFVLRKKNSQITFLHVYHHWIMVVVIWMTAKYYPGGHGSFLGYINCYVHMIMYLYYFITNTWPHYKKNLWWKKYVTIIQMVQFSLILLQQVPLLFISCPYPMGLIYLSITQNVFMLKMFYDFYVKTYVKNKVK</sequence>
<dbReference type="PANTHER" id="PTHR11157">
    <property type="entry name" value="FATTY ACID ACYL TRANSFERASE-RELATED"/>
    <property type="match status" value="1"/>
</dbReference>
<dbReference type="AlphaFoldDB" id="A0AAD7ZHT6"/>
<evidence type="ECO:0000313" key="11">
    <source>
        <dbReference type="EMBL" id="KAJ9580681.1"/>
    </source>
</evidence>
<comment type="similarity">
    <text evidence="10">Belongs to the ELO family.</text>
</comment>
<evidence type="ECO:0000256" key="6">
    <source>
        <dbReference type="ARBA" id="ARBA00022989"/>
    </source>
</evidence>
<feature type="transmembrane region" description="Helical" evidence="10">
    <location>
        <begin position="200"/>
        <end position="218"/>
    </location>
</feature>
<gene>
    <name evidence="11" type="ORF">L9F63_024148</name>
</gene>
<evidence type="ECO:0000256" key="5">
    <source>
        <dbReference type="ARBA" id="ARBA00022832"/>
    </source>
</evidence>
<dbReference type="GO" id="GO:0019367">
    <property type="term" value="P:fatty acid elongation, saturated fatty acid"/>
    <property type="evidence" value="ECO:0007669"/>
    <property type="project" value="TreeGrafter"/>
</dbReference>
<keyword evidence="9 10" id="KW-0275">Fatty acid biosynthesis</keyword>
<keyword evidence="3 10" id="KW-0808">Transferase</keyword>
<evidence type="ECO:0000256" key="4">
    <source>
        <dbReference type="ARBA" id="ARBA00022692"/>
    </source>
</evidence>
<evidence type="ECO:0000256" key="7">
    <source>
        <dbReference type="ARBA" id="ARBA00023098"/>
    </source>
</evidence>
<feature type="transmembrane region" description="Helical" evidence="10">
    <location>
        <begin position="230"/>
        <end position="251"/>
    </location>
</feature>
<keyword evidence="6 10" id="KW-1133">Transmembrane helix</keyword>
<feature type="transmembrane region" description="Helical" evidence="10">
    <location>
        <begin position="263"/>
        <end position="283"/>
    </location>
</feature>
<evidence type="ECO:0000313" key="12">
    <source>
        <dbReference type="Proteomes" id="UP001233999"/>
    </source>
</evidence>
<dbReference type="GO" id="GO:0009922">
    <property type="term" value="F:fatty acid elongase activity"/>
    <property type="evidence" value="ECO:0007669"/>
    <property type="project" value="UniProtKB-EC"/>
</dbReference>
<keyword evidence="7 10" id="KW-0443">Lipid metabolism</keyword>
<reference evidence="11" key="2">
    <citation type="submission" date="2023-05" db="EMBL/GenBank/DDBJ databases">
        <authorList>
            <person name="Fouks B."/>
        </authorList>
    </citation>
    <scope>NUCLEOTIDE SEQUENCE</scope>
    <source>
        <strain evidence="11">Stay&amp;Tobe</strain>
        <tissue evidence="11">Testes</tissue>
    </source>
</reference>
<feature type="transmembrane region" description="Helical" evidence="10">
    <location>
        <begin position="145"/>
        <end position="164"/>
    </location>
</feature>